<gene>
    <name evidence="2" type="ORF">M9Y10_045436</name>
</gene>
<evidence type="ECO:0000313" key="2">
    <source>
        <dbReference type="EMBL" id="KAK8882795.1"/>
    </source>
</evidence>
<organism evidence="2 3">
    <name type="scientific">Tritrichomonas musculus</name>
    <dbReference type="NCBI Taxonomy" id="1915356"/>
    <lineage>
        <taxon>Eukaryota</taxon>
        <taxon>Metamonada</taxon>
        <taxon>Parabasalia</taxon>
        <taxon>Tritrichomonadida</taxon>
        <taxon>Tritrichomonadidae</taxon>
        <taxon>Tritrichomonas</taxon>
    </lineage>
</organism>
<accession>A0ABR2JV88</accession>
<sequence length="94" mass="10884">MLDELKHGQEEHMGNQTATNKELNEPTQFLLRKNLKKTIDLLYKMLYEKTEESKLSTLINPLITQKSLYNSEALDKEFHDAINSLDSSKEVSND</sequence>
<comment type="caution">
    <text evidence="2">The sequence shown here is derived from an EMBL/GenBank/DDBJ whole genome shotgun (WGS) entry which is preliminary data.</text>
</comment>
<name>A0ABR2JV88_9EUKA</name>
<dbReference type="EMBL" id="JAPFFF010000009">
    <property type="protein sequence ID" value="KAK8882795.1"/>
    <property type="molecule type" value="Genomic_DNA"/>
</dbReference>
<dbReference type="Proteomes" id="UP001470230">
    <property type="component" value="Unassembled WGS sequence"/>
</dbReference>
<feature type="region of interest" description="Disordered" evidence="1">
    <location>
        <begin position="1"/>
        <end position="25"/>
    </location>
</feature>
<keyword evidence="3" id="KW-1185">Reference proteome</keyword>
<feature type="compositionally biased region" description="Polar residues" evidence="1">
    <location>
        <begin position="14"/>
        <end position="25"/>
    </location>
</feature>
<evidence type="ECO:0000313" key="3">
    <source>
        <dbReference type="Proteomes" id="UP001470230"/>
    </source>
</evidence>
<proteinExistence type="predicted"/>
<evidence type="ECO:0000256" key="1">
    <source>
        <dbReference type="SAM" id="MobiDB-lite"/>
    </source>
</evidence>
<protein>
    <submittedName>
        <fullName evidence="2">Uncharacterized protein</fullName>
    </submittedName>
</protein>
<feature type="compositionally biased region" description="Basic and acidic residues" evidence="1">
    <location>
        <begin position="1"/>
        <end position="13"/>
    </location>
</feature>
<reference evidence="2 3" key="1">
    <citation type="submission" date="2024-04" db="EMBL/GenBank/DDBJ databases">
        <title>Tritrichomonas musculus Genome.</title>
        <authorList>
            <person name="Alves-Ferreira E."/>
            <person name="Grigg M."/>
            <person name="Lorenzi H."/>
            <person name="Galac M."/>
        </authorList>
    </citation>
    <scope>NUCLEOTIDE SEQUENCE [LARGE SCALE GENOMIC DNA]</scope>
    <source>
        <strain evidence="2 3">EAF2021</strain>
    </source>
</reference>